<gene>
    <name evidence="1" type="primary">Necator_chrV.g18933</name>
    <name evidence="1" type="ORF">RB195_014142</name>
</gene>
<dbReference type="Proteomes" id="UP001303046">
    <property type="component" value="Unassembled WGS sequence"/>
</dbReference>
<organism evidence="1 2">
    <name type="scientific">Necator americanus</name>
    <name type="common">Human hookworm</name>
    <dbReference type="NCBI Taxonomy" id="51031"/>
    <lineage>
        <taxon>Eukaryota</taxon>
        <taxon>Metazoa</taxon>
        <taxon>Ecdysozoa</taxon>
        <taxon>Nematoda</taxon>
        <taxon>Chromadorea</taxon>
        <taxon>Rhabditida</taxon>
        <taxon>Rhabditina</taxon>
        <taxon>Rhabditomorpha</taxon>
        <taxon>Strongyloidea</taxon>
        <taxon>Ancylostomatidae</taxon>
        <taxon>Bunostominae</taxon>
        <taxon>Necator</taxon>
    </lineage>
</organism>
<accession>A0ABR1DYV6</accession>
<protein>
    <submittedName>
        <fullName evidence="1">Uncharacterized protein</fullName>
    </submittedName>
</protein>
<evidence type="ECO:0000313" key="1">
    <source>
        <dbReference type="EMBL" id="KAK6755593.1"/>
    </source>
</evidence>
<proteinExistence type="predicted"/>
<sequence>MVKTATAMCTGDREREESLKLATSIASSDGYSRLKSNTQSRTTNNTVRIPREGRIPLCIPFVSDSLTGAIHRTLLRAQLQDDVVLVNIPNDSIKRQLVRNRFYDRQCVSECCVVCLFGKVGDCTNIGVIYQIECLTCNAIYIGETGRMLNVRIKELVKGEGVR</sequence>
<dbReference type="EMBL" id="JAVFWL010000005">
    <property type="protein sequence ID" value="KAK6755593.1"/>
    <property type="molecule type" value="Genomic_DNA"/>
</dbReference>
<reference evidence="1 2" key="1">
    <citation type="submission" date="2023-08" db="EMBL/GenBank/DDBJ databases">
        <title>A Necator americanus chromosomal reference genome.</title>
        <authorList>
            <person name="Ilik V."/>
            <person name="Petrzelkova K.J."/>
            <person name="Pardy F."/>
            <person name="Fuh T."/>
            <person name="Niatou-Singa F.S."/>
            <person name="Gouil Q."/>
            <person name="Baker L."/>
            <person name="Ritchie M.E."/>
            <person name="Jex A.R."/>
            <person name="Gazzola D."/>
            <person name="Li H."/>
            <person name="Toshio Fujiwara R."/>
            <person name="Zhan B."/>
            <person name="Aroian R.V."/>
            <person name="Pafco B."/>
            <person name="Schwarz E.M."/>
        </authorList>
    </citation>
    <scope>NUCLEOTIDE SEQUENCE [LARGE SCALE GENOMIC DNA]</scope>
    <source>
        <strain evidence="1 2">Aroian</strain>
        <tissue evidence="1">Whole animal</tissue>
    </source>
</reference>
<keyword evidence="2" id="KW-1185">Reference proteome</keyword>
<evidence type="ECO:0000313" key="2">
    <source>
        <dbReference type="Proteomes" id="UP001303046"/>
    </source>
</evidence>
<comment type="caution">
    <text evidence="1">The sequence shown here is derived from an EMBL/GenBank/DDBJ whole genome shotgun (WGS) entry which is preliminary data.</text>
</comment>
<name>A0ABR1DYV6_NECAM</name>